<proteinExistence type="predicted"/>
<gene>
    <name evidence="2" type="ORF">SISSUDRAFT_1070172</name>
</gene>
<feature type="region of interest" description="Disordered" evidence="1">
    <location>
        <begin position="254"/>
        <end position="288"/>
    </location>
</feature>
<feature type="region of interest" description="Disordered" evidence="1">
    <location>
        <begin position="1"/>
        <end position="49"/>
    </location>
</feature>
<dbReference type="STRING" id="1314776.A0A166FDT1"/>
<sequence length="365" mass="39010">MSAPDLPPSPGVGARRKGPRTLPRLPLSAFSPPNSGTSDRFPLPASPSTVHPESIIDAHVVSSEGNLDQWTAEAGKELGGRIDGVVLVIKNETNLEQAVASLSKSNVPITSLVVPYPLQSGVPTNPSSLLKSSPIPIALSSLFKGPSPSHQEGIKWALSQGHVVHLDVGLDLHSNAGDEPWEVLEEFVGNSVGAPGSGAKGAIVLSNILPPSHTYNIPIVKLLNHPTYLAYQAHLASLSLIPLTYIDFLPPDWDTPTPPTPPPHGSILSPAMSPMTPGGTVDDKFQDSKEKREWKRRIKMYLGPAVEAFGLERIIFGSSPSTFSKSKSRAGDWYELARESLAELGIEQEGIDAVFRNNAIKVYSS</sequence>
<dbReference type="OrthoDB" id="2135488at2759"/>
<dbReference type="EMBL" id="KV428031">
    <property type="protein sequence ID" value="KZT40557.1"/>
    <property type="molecule type" value="Genomic_DNA"/>
</dbReference>
<keyword evidence="3" id="KW-1185">Reference proteome</keyword>
<feature type="compositionally biased region" description="Pro residues" evidence="1">
    <location>
        <begin position="1"/>
        <end position="10"/>
    </location>
</feature>
<accession>A0A166FDT1</accession>
<evidence type="ECO:0008006" key="4">
    <source>
        <dbReference type="Google" id="ProtNLM"/>
    </source>
</evidence>
<evidence type="ECO:0000313" key="2">
    <source>
        <dbReference type="EMBL" id="KZT40557.1"/>
    </source>
</evidence>
<evidence type="ECO:0000313" key="3">
    <source>
        <dbReference type="Proteomes" id="UP000076798"/>
    </source>
</evidence>
<organism evidence="2 3">
    <name type="scientific">Sistotremastrum suecicum HHB10207 ss-3</name>
    <dbReference type="NCBI Taxonomy" id="1314776"/>
    <lineage>
        <taxon>Eukaryota</taxon>
        <taxon>Fungi</taxon>
        <taxon>Dikarya</taxon>
        <taxon>Basidiomycota</taxon>
        <taxon>Agaricomycotina</taxon>
        <taxon>Agaricomycetes</taxon>
        <taxon>Sistotremastrales</taxon>
        <taxon>Sistotremastraceae</taxon>
        <taxon>Sistotremastrum</taxon>
    </lineage>
</organism>
<dbReference type="Proteomes" id="UP000076798">
    <property type="component" value="Unassembled WGS sequence"/>
</dbReference>
<dbReference type="AlphaFoldDB" id="A0A166FDT1"/>
<dbReference type="Gene3D" id="3.20.20.140">
    <property type="entry name" value="Metal-dependent hydrolases"/>
    <property type="match status" value="1"/>
</dbReference>
<reference evidence="2 3" key="1">
    <citation type="journal article" date="2016" name="Mol. Biol. Evol.">
        <title>Comparative Genomics of Early-Diverging Mushroom-Forming Fungi Provides Insights into the Origins of Lignocellulose Decay Capabilities.</title>
        <authorList>
            <person name="Nagy L.G."/>
            <person name="Riley R."/>
            <person name="Tritt A."/>
            <person name="Adam C."/>
            <person name="Daum C."/>
            <person name="Floudas D."/>
            <person name="Sun H."/>
            <person name="Yadav J.S."/>
            <person name="Pangilinan J."/>
            <person name="Larsson K.H."/>
            <person name="Matsuura K."/>
            <person name="Barry K."/>
            <person name="Labutti K."/>
            <person name="Kuo R."/>
            <person name="Ohm R.A."/>
            <person name="Bhattacharya S.S."/>
            <person name="Shirouzu T."/>
            <person name="Yoshinaga Y."/>
            <person name="Martin F.M."/>
            <person name="Grigoriev I.V."/>
            <person name="Hibbett D.S."/>
        </authorList>
    </citation>
    <scope>NUCLEOTIDE SEQUENCE [LARGE SCALE GENOMIC DNA]</scope>
    <source>
        <strain evidence="2 3">HHB10207 ss-3</strain>
    </source>
</reference>
<evidence type="ECO:0000256" key="1">
    <source>
        <dbReference type="SAM" id="MobiDB-lite"/>
    </source>
</evidence>
<protein>
    <recommendedName>
        <fullName evidence="4">Amidohydrolase-related domain-containing protein</fullName>
    </recommendedName>
</protein>
<name>A0A166FDT1_9AGAM</name>